<comment type="caution">
    <text evidence="1">The sequence shown here is derived from an EMBL/GenBank/DDBJ whole genome shotgun (WGS) entry which is preliminary data.</text>
</comment>
<protein>
    <submittedName>
        <fullName evidence="1">Lytic transglycosylase domain-containing protein</fullName>
    </submittedName>
</protein>
<proteinExistence type="predicted"/>
<organism evidence="1 2">
    <name type="scientific">Roseomonas marmotae</name>
    <dbReference type="NCBI Taxonomy" id="2768161"/>
    <lineage>
        <taxon>Bacteria</taxon>
        <taxon>Pseudomonadati</taxon>
        <taxon>Pseudomonadota</taxon>
        <taxon>Alphaproteobacteria</taxon>
        <taxon>Acetobacterales</taxon>
        <taxon>Roseomonadaceae</taxon>
        <taxon>Roseomonas</taxon>
    </lineage>
</organism>
<reference evidence="1 2" key="1">
    <citation type="submission" date="2020-09" db="EMBL/GenBank/DDBJ databases">
        <title>Roseomonas.</title>
        <authorList>
            <person name="Zhu W."/>
        </authorList>
    </citation>
    <scope>NUCLEOTIDE SEQUENCE [LARGE SCALE GENOMIC DNA]</scope>
    <source>
        <strain evidence="1 2">1311</strain>
    </source>
</reference>
<name>A0ABS3KF53_9PROT</name>
<evidence type="ECO:0000313" key="2">
    <source>
        <dbReference type="Proteomes" id="UP001518990"/>
    </source>
</evidence>
<dbReference type="RefSeq" id="WP_207448701.1">
    <property type="nucleotide sequence ID" value="NZ_CP061093.1"/>
</dbReference>
<evidence type="ECO:0000313" key="1">
    <source>
        <dbReference type="EMBL" id="MBO1076065.1"/>
    </source>
</evidence>
<keyword evidence="2" id="KW-1185">Reference proteome</keyword>
<dbReference type="Proteomes" id="UP001518990">
    <property type="component" value="Unassembled WGS sequence"/>
</dbReference>
<dbReference type="Gene3D" id="1.10.530.10">
    <property type="match status" value="1"/>
</dbReference>
<gene>
    <name evidence="1" type="ORF">IAI60_15720</name>
</gene>
<dbReference type="EMBL" id="JACTNF010000017">
    <property type="protein sequence ID" value="MBO1076065.1"/>
    <property type="molecule type" value="Genomic_DNA"/>
</dbReference>
<accession>A0ABS3KF53</accession>
<dbReference type="SUPFAM" id="SSF53955">
    <property type="entry name" value="Lysozyme-like"/>
    <property type="match status" value="1"/>
</dbReference>
<dbReference type="InterPro" id="IPR023346">
    <property type="entry name" value="Lysozyme-like_dom_sf"/>
</dbReference>
<sequence>MVPSVLPPQDSPRLTRVMPEAGGTAETLGRYSLSRPVAGALRGAAESTGVGFGVLAAKAAIESGFQPAAQAPGSSARGLFQFIDQTWLDVVHRHGATHGLAREAEGIIRTASGRLSVTEPAERARILALRDDPELSARLGAEHLKDVSEALTPALGRKPDVGELYLGHFLGVAGADKLLRAVAEDPSRAAADLLPGAARANARLFHGGDGAPLSARQFLDGIRDRVGRVYAQLGLEAPKGPVEFAAVTSATQPGEAIASAEPFWWGSGAPARVAHTPERMMASALVEVFSRMGRGQAVQETGTAPGESTRLPAPLLEALRQEPMPGHAASAQRAYGS</sequence>